<sequence length="457" mass="51832">MRDGFQLVGRIPYPMTEPRHLVIASEVATLDFLRINNIPVPEVYGYSTISQNLAGTEYIFMELVRGVNLGDIWVDLSKKARKTVVTKLVQLESQLFTLQFPGNGSLYYAKDLDADVQRMNIPVADNASLEGFCVGPDTRLHLWYGKRLSLQVGRGPYADSTAVLAAGAEKEIAYLMKFGKPIHPLQLLNLHKYLQIVPRLTPGGNGDLARPTLRHPDLNPNNVFVSDSLDVTWLIDWQHCTILPLFLQCGIPNSLQDYGDSVSESLVPPELPPNISELSEREQYEQVELLRRRQLHYFYAAGTEEYNPLHYQALSDDFSVIRRKIFDHASSPWEGNSVSLKADLVQLVKQWDSFTASNSSTNDEIRQPCPISFSEEEMAECLRLKTAQIEADEQLKAARDAIGVGSEGWVPLKQYDEIKEQNRILKKNAFAAAESEEERIMMDENWVFNDFDEDDYL</sequence>
<dbReference type="SUPFAM" id="SSF56112">
    <property type="entry name" value="Protein kinase-like (PK-like)"/>
    <property type="match status" value="1"/>
</dbReference>
<organism evidence="1 2">
    <name type="scientific">Pyrenophora tritici-repentis</name>
    <dbReference type="NCBI Taxonomy" id="45151"/>
    <lineage>
        <taxon>Eukaryota</taxon>
        <taxon>Fungi</taxon>
        <taxon>Dikarya</taxon>
        <taxon>Ascomycota</taxon>
        <taxon>Pezizomycotina</taxon>
        <taxon>Dothideomycetes</taxon>
        <taxon>Pleosporomycetidae</taxon>
        <taxon>Pleosporales</taxon>
        <taxon>Pleosporineae</taxon>
        <taxon>Pleosporaceae</taxon>
        <taxon>Pyrenophora</taxon>
    </lineage>
</organism>
<dbReference type="Proteomes" id="UP000249757">
    <property type="component" value="Unassembled WGS sequence"/>
</dbReference>
<dbReference type="InterPro" id="IPR051035">
    <property type="entry name" value="Mito_inheritance_9"/>
</dbReference>
<proteinExistence type="predicted"/>
<dbReference type="InterPro" id="IPR011009">
    <property type="entry name" value="Kinase-like_dom_sf"/>
</dbReference>
<name>A0A2W1F1L5_9PLEO</name>
<dbReference type="InterPro" id="IPR002575">
    <property type="entry name" value="Aminoglycoside_PTrfase"/>
</dbReference>
<dbReference type="GO" id="GO:0005739">
    <property type="term" value="C:mitochondrion"/>
    <property type="evidence" value="ECO:0007669"/>
    <property type="project" value="TreeGrafter"/>
</dbReference>
<protein>
    <submittedName>
        <fullName evidence="1">Uncharacterized protein</fullName>
    </submittedName>
</protein>
<dbReference type="OrthoDB" id="10003767at2759"/>
<gene>
    <name evidence="1" type="ORF">Ptr86124_006773</name>
</gene>
<dbReference type="PANTHER" id="PTHR36091">
    <property type="entry name" value="ALTERED INHERITANCE OF MITOCHONDRIA PROTEIN 9, MITOCHONDRIAL"/>
    <property type="match status" value="1"/>
</dbReference>
<comment type="caution">
    <text evidence="1">The sequence shown here is derived from an EMBL/GenBank/DDBJ whole genome shotgun (WGS) entry which is preliminary data.</text>
</comment>
<evidence type="ECO:0000313" key="2">
    <source>
        <dbReference type="Proteomes" id="UP000249757"/>
    </source>
</evidence>
<reference evidence="2" key="1">
    <citation type="journal article" date="2022" name="Microb. Genom.">
        <title>A global pangenome for the wheat fungal pathogen Pyrenophora tritici-repentis and prediction of effector protein structural homology.</title>
        <authorList>
            <person name="Moolhuijzen P.M."/>
            <person name="See P.T."/>
            <person name="Shi G."/>
            <person name="Powell H.R."/>
            <person name="Cockram J."/>
            <person name="Jorgensen L.N."/>
            <person name="Benslimane H."/>
            <person name="Strelkov S.E."/>
            <person name="Turner J."/>
            <person name="Liu Z."/>
            <person name="Moffat C.S."/>
        </authorList>
    </citation>
    <scope>NUCLEOTIDE SEQUENCE [LARGE SCALE GENOMIC DNA]</scope>
</reference>
<evidence type="ECO:0000313" key="1">
    <source>
        <dbReference type="EMBL" id="KAI1514143.1"/>
    </source>
</evidence>
<keyword evidence="2" id="KW-1185">Reference proteome</keyword>
<accession>A0A2W1F1L5</accession>
<dbReference type="Pfam" id="PF01636">
    <property type="entry name" value="APH"/>
    <property type="match status" value="1"/>
</dbReference>
<dbReference type="AlphaFoldDB" id="A0A2W1F1L5"/>
<dbReference type="PANTHER" id="PTHR36091:SF2">
    <property type="entry name" value="AMINOGLYCOSIDE PHOSPHOTRANSFERASE DOMAIN-CONTAINING PROTEIN"/>
    <property type="match status" value="1"/>
</dbReference>
<dbReference type="EMBL" id="NRDI02000008">
    <property type="protein sequence ID" value="KAI1514143.1"/>
    <property type="molecule type" value="Genomic_DNA"/>
</dbReference>